<keyword evidence="5 9" id="KW-0732">Signal</keyword>
<evidence type="ECO:0000256" key="1">
    <source>
        <dbReference type="ARBA" id="ARBA00004571"/>
    </source>
</evidence>
<evidence type="ECO:0000256" key="2">
    <source>
        <dbReference type="ARBA" id="ARBA00022448"/>
    </source>
</evidence>
<dbReference type="RefSeq" id="WP_141613188.1">
    <property type="nucleotide sequence ID" value="NZ_CP041253.1"/>
</dbReference>
<dbReference type="InterPro" id="IPR037066">
    <property type="entry name" value="Plug_dom_sf"/>
</dbReference>
<name>A0A514CE49_9BACT</name>
<accession>A0A514CE49</accession>
<dbReference type="PANTHER" id="PTHR30069:SF29">
    <property type="entry name" value="HEMOGLOBIN AND HEMOGLOBIN-HAPTOGLOBIN-BINDING PROTEIN 1-RELATED"/>
    <property type="match status" value="1"/>
</dbReference>
<dbReference type="InterPro" id="IPR036942">
    <property type="entry name" value="Beta-barrel_TonB_sf"/>
</dbReference>
<dbReference type="SUPFAM" id="SSF56935">
    <property type="entry name" value="Porins"/>
    <property type="match status" value="1"/>
</dbReference>
<feature type="signal peptide" evidence="9">
    <location>
        <begin position="1"/>
        <end position="29"/>
    </location>
</feature>
<dbReference type="GO" id="GO:0015344">
    <property type="term" value="F:siderophore uptake transmembrane transporter activity"/>
    <property type="evidence" value="ECO:0007669"/>
    <property type="project" value="TreeGrafter"/>
</dbReference>
<dbReference type="KEGG" id="echi:FKX85_02250"/>
<evidence type="ECO:0000256" key="4">
    <source>
        <dbReference type="ARBA" id="ARBA00022692"/>
    </source>
</evidence>
<dbReference type="Pfam" id="PF07715">
    <property type="entry name" value="Plug"/>
    <property type="match status" value="1"/>
</dbReference>
<evidence type="ECO:0000256" key="3">
    <source>
        <dbReference type="ARBA" id="ARBA00022452"/>
    </source>
</evidence>
<dbReference type="GO" id="GO:0044718">
    <property type="term" value="P:siderophore transmembrane transport"/>
    <property type="evidence" value="ECO:0007669"/>
    <property type="project" value="TreeGrafter"/>
</dbReference>
<gene>
    <name evidence="11" type="ORF">FKX85_02250</name>
</gene>
<dbReference type="EMBL" id="CP041253">
    <property type="protein sequence ID" value="QDH77924.1"/>
    <property type="molecule type" value="Genomic_DNA"/>
</dbReference>
<proteinExistence type="inferred from homology"/>
<keyword evidence="7 8" id="KW-0998">Cell outer membrane</keyword>
<sequence>MKCKALQKYFAVATLLGTFLLQQVPPLGAAPLPHPNLSTSNFLKSQVTELTVSGTVVDAEGIPIPGVSVLVKGTSIGVATDLDGKYTLDVPSAESVLVFSYLGYESQEVTVGNQTTIDISMGENLSDLGEVVVVGYGVQKKGTITGAVGEVDSKDLIRTPSVTTSEALVGKIQGVTARQTDARPGSSASIQIRNMGTPLYVIDGIPSDAAQFNNLGQNDIESISILKDASAAIYGMRAANGVVLVTTKKGKANQPAEISLSGYYGLQNFTRYPQPADAYQYLRANAESNVNAGRAPGISPEELSKWQQGTEKGYVSTDYYDFVIKPNVPQYSLNGSAVGGSENTKYYISLGHLKQDATIDDYLFERTNFQSNVDVTLADGFKVGMQLSGRIENREQVGVPGLDDYFNPFLSIFTMWPTERPYANDNPNYVNGEVHNINVNPATYTKDVTGYVNEVQRAIKGNFFAQYDFDFGLSMKGTYSYNYTNLDFDGFEYTYDGYGYDEATDTYFTNDNMGNQNPWRERRKRNTVDRVGQFQINYAKNFGAHNLSAILGYERWDQQSHYMVVHTVPPNNYIPLMSFADQDLLIDEIYQEARDGYLGKINYDYKEKYLVEFIARYDGSFLFPKEDRYGFFPGVSAGWKITDEPFMDNIKGNVLSDMKLRASWGQTGNDRWIGSNDFIVAPFSYYAGYDFIPSAGGSAVLDGGFVPGVNPRGLPVTNLSWVTNTNVDIGIDTYLFNSKLFLQADVFQRKRTGIPASRYDVLLPVEVGYTLPVENLESDVHRGVEGMVTYTGRTGEVDFSISANATISRLKTLERYKPRFGNSWNQYRDMDDGRWNNINWGYNVVGRFESKEQIENYPVDIDGNGNRNVLPGDFIYEDVNGDGLINNLDERPIGYAEGANPYMSFGLNGSASYKGFELYFSFAGASMQTFTRNWELRYPFQNNGNSPDFMFEDRWHREDLFNADSEWVPGTYPAIRRAGADHLYRHSNFWLTNVRYLRLRNLELGYRVPKSFLEKYGIGSLRLYANGTNLVSFDNVKDFGIDPEIGSANGLVYPQQRLFNFGFNLTF</sequence>
<dbReference type="Gene3D" id="2.170.130.10">
    <property type="entry name" value="TonB-dependent receptor, plug domain"/>
    <property type="match status" value="1"/>
</dbReference>
<evidence type="ECO:0000256" key="9">
    <source>
        <dbReference type="SAM" id="SignalP"/>
    </source>
</evidence>
<reference evidence="11 12" key="1">
    <citation type="submission" date="2019-06" db="EMBL/GenBank/DDBJ databases">
        <title>Echinicola alkalisoli sp. nov. isolated from saline soil.</title>
        <authorList>
            <person name="Sun J.-Q."/>
            <person name="Xu L."/>
        </authorList>
    </citation>
    <scope>NUCLEOTIDE SEQUENCE [LARGE SCALE GENOMIC DNA]</scope>
    <source>
        <strain evidence="11 12">LN3S3</strain>
    </source>
</reference>
<evidence type="ECO:0000259" key="10">
    <source>
        <dbReference type="Pfam" id="PF07715"/>
    </source>
</evidence>
<dbReference type="AlphaFoldDB" id="A0A514CE49"/>
<dbReference type="InterPro" id="IPR039426">
    <property type="entry name" value="TonB-dep_rcpt-like"/>
</dbReference>
<dbReference type="OrthoDB" id="9768177at2"/>
<dbReference type="InterPro" id="IPR008969">
    <property type="entry name" value="CarboxyPept-like_regulatory"/>
</dbReference>
<dbReference type="PROSITE" id="PS52016">
    <property type="entry name" value="TONB_DEPENDENT_REC_3"/>
    <property type="match status" value="1"/>
</dbReference>
<keyword evidence="6 8" id="KW-0472">Membrane</keyword>
<evidence type="ECO:0000256" key="6">
    <source>
        <dbReference type="ARBA" id="ARBA00023136"/>
    </source>
</evidence>
<feature type="domain" description="TonB-dependent receptor plug" evidence="10">
    <location>
        <begin position="143"/>
        <end position="242"/>
    </location>
</feature>
<organism evidence="11 12">
    <name type="scientific">Echinicola soli</name>
    <dbReference type="NCBI Taxonomy" id="2591634"/>
    <lineage>
        <taxon>Bacteria</taxon>
        <taxon>Pseudomonadati</taxon>
        <taxon>Bacteroidota</taxon>
        <taxon>Cytophagia</taxon>
        <taxon>Cytophagales</taxon>
        <taxon>Cyclobacteriaceae</taxon>
        <taxon>Echinicola</taxon>
    </lineage>
</organism>
<dbReference type="Pfam" id="PF13715">
    <property type="entry name" value="CarbopepD_reg_2"/>
    <property type="match status" value="1"/>
</dbReference>
<evidence type="ECO:0000313" key="12">
    <source>
        <dbReference type="Proteomes" id="UP000316614"/>
    </source>
</evidence>
<dbReference type="InterPro" id="IPR023996">
    <property type="entry name" value="TonB-dep_OMP_SusC/RagA"/>
</dbReference>
<keyword evidence="2 8" id="KW-0813">Transport</keyword>
<evidence type="ECO:0000313" key="11">
    <source>
        <dbReference type="EMBL" id="QDH77924.1"/>
    </source>
</evidence>
<dbReference type="NCBIfam" id="TIGR04056">
    <property type="entry name" value="OMP_RagA_SusC"/>
    <property type="match status" value="1"/>
</dbReference>
<feature type="chain" id="PRO_5021937439" evidence="9">
    <location>
        <begin position="30"/>
        <end position="1067"/>
    </location>
</feature>
<keyword evidence="12" id="KW-1185">Reference proteome</keyword>
<dbReference type="Proteomes" id="UP000316614">
    <property type="component" value="Chromosome"/>
</dbReference>
<evidence type="ECO:0000256" key="8">
    <source>
        <dbReference type="PROSITE-ProRule" id="PRU01360"/>
    </source>
</evidence>
<dbReference type="NCBIfam" id="TIGR04057">
    <property type="entry name" value="SusC_RagA_signa"/>
    <property type="match status" value="1"/>
</dbReference>
<dbReference type="FunFam" id="2.60.40.1120:FF:000003">
    <property type="entry name" value="Outer membrane protein Omp121"/>
    <property type="match status" value="1"/>
</dbReference>
<keyword evidence="11" id="KW-0675">Receptor</keyword>
<comment type="subcellular location">
    <subcellularLocation>
        <location evidence="1 8">Cell outer membrane</location>
        <topology evidence="1 8">Multi-pass membrane protein</topology>
    </subcellularLocation>
</comment>
<comment type="similarity">
    <text evidence="8">Belongs to the TonB-dependent receptor family.</text>
</comment>
<dbReference type="Gene3D" id="2.60.40.1120">
    <property type="entry name" value="Carboxypeptidase-like, regulatory domain"/>
    <property type="match status" value="1"/>
</dbReference>
<dbReference type="InterPro" id="IPR023997">
    <property type="entry name" value="TonB-dep_OMP_SusC/RagA_CS"/>
</dbReference>
<dbReference type="InterPro" id="IPR012910">
    <property type="entry name" value="Plug_dom"/>
</dbReference>
<dbReference type="PANTHER" id="PTHR30069">
    <property type="entry name" value="TONB-DEPENDENT OUTER MEMBRANE RECEPTOR"/>
    <property type="match status" value="1"/>
</dbReference>
<dbReference type="GO" id="GO:0009279">
    <property type="term" value="C:cell outer membrane"/>
    <property type="evidence" value="ECO:0007669"/>
    <property type="project" value="UniProtKB-SubCell"/>
</dbReference>
<evidence type="ECO:0000256" key="7">
    <source>
        <dbReference type="ARBA" id="ARBA00023237"/>
    </source>
</evidence>
<dbReference type="Gene3D" id="2.40.170.20">
    <property type="entry name" value="TonB-dependent receptor, beta-barrel domain"/>
    <property type="match status" value="1"/>
</dbReference>
<evidence type="ECO:0000256" key="5">
    <source>
        <dbReference type="ARBA" id="ARBA00022729"/>
    </source>
</evidence>
<keyword evidence="4 8" id="KW-0812">Transmembrane</keyword>
<dbReference type="SUPFAM" id="SSF49464">
    <property type="entry name" value="Carboxypeptidase regulatory domain-like"/>
    <property type="match status" value="1"/>
</dbReference>
<keyword evidence="3 8" id="KW-1134">Transmembrane beta strand</keyword>
<protein>
    <submittedName>
        <fullName evidence="11">TonB-dependent receptor</fullName>
    </submittedName>
</protein>